<dbReference type="CTD" id="187960"/>
<dbReference type="InterPro" id="IPR013083">
    <property type="entry name" value="Znf_RING/FYVE/PHD"/>
</dbReference>
<dbReference type="eggNOG" id="KOG4185">
    <property type="taxonomic scope" value="Eukaryota"/>
</dbReference>
<dbReference type="PANTHER" id="PTHR47156:SF5">
    <property type="entry name" value="RING-TYPE DOMAIN-CONTAINING PROTEIN"/>
    <property type="match status" value="1"/>
</dbReference>
<keyword evidence="5" id="KW-0175">Coiled coil</keyword>
<keyword evidence="8" id="KW-1185">Reference proteome</keyword>
<dbReference type="PANTHER" id="PTHR47156">
    <property type="entry name" value="PROTEIN CBG20824"/>
    <property type="match status" value="1"/>
</dbReference>
<organism evidence="7 8">
    <name type="scientific">Caenorhabditis elegans</name>
    <dbReference type="NCBI Taxonomy" id="6239"/>
    <lineage>
        <taxon>Eukaryota</taxon>
        <taxon>Metazoa</taxon>
        <taxon>Ecdysozoa</taxon>
        <taxon>Nematoda</taxon>
        <taxon>Chromadorea</taxon>
        <taxon>Rhabditida</taxon>
        <taxon>Rhabditina</taxon>
        <taxon>Rhabditomorpha</taxon>
        <taxon>Rhabditoidea</taxon>
        <taxon>Rhabditidae</taxon>
        <taxon>Peloderinae</taxon>
        <taxon>Caenorhabditis</taxon>
    </lineage>
</organism>
<protein>
    <submittedName>
        <fullName evidence="7">RING-type domain-containing protein</fullName>
    </submittedName>
</protein>
<keyword evidence="3" id="KW-0862">Zinc</keyword>
<dbReference type="PROSITE" id="PS00518">
    <property type="entry name" value="ZF_RING_1"/>
    <property type="match status" value="1"/>
</dbReference>
<dbReference type="GeneID" id="187960"/>
<gene>
    <name evidence="7" type="ORF">CELE_T01G5.7</name>
    <name evidence="7 9" type="ORF">T01G5.7</name>
</gene>
<dbReference type="Bgee" id="WBGene00011342">
    <property type="expression patterns" value="Expressed in germ line (C elegans) and 3 other cell types or tissues"/>
</dbReference>
<evidence type="ECO:0000256" key="3">
    <source>
        <dbReference type="ARBA" id="ARBA00022833"/>
    </source>
</evidence>
<dbReference type="Proteomes" id="UP000001940">
    <property type="component" value="Chromosome V"/>
</dbReference>
<dbReference type="HOGENOM" id="CLU_1070531_0_0_1"/>
<dbReference type="OMA" id="HEANIPF"/>
<evidence type="ECO:0000259" key="6">
    <source>
        <dbReference type="PROSITE" id="PS50089"/>
    </source>
</evidence>
<dbReference type="RefSeq" id="NP_506726.2">
    <property type="nucleotide sequence ID" value="NM_074325.3"/>
</dbReference>
<dbReference type="PROSITE" id="PS50089">
    <property type="entry name" value="ZF_RING_2"/>
    <property type="match status" value="1"/>
</dbReference>
<name>O18012_CAEEL</name>
<evidence type="ECO:0000313" key="8">
    <source>
        <dbReference type="Proteomes" id="UP000001940"/>
    </source>
</evidence>
<sequence>MRTLAFIENFISTVPFAMGQSMTKLKKGLEGQSNLISKLMKKHEANIPFIEDTMATDIEKVLETNQKLQLAFAELDEQSEKINSLETQQHKLVAELSKMEIERSNSAIEIMKKDKQLRTTEEQLIMMANLGEELGNDAKRYRSELESAHEELYQTYTIFDKEKSDLCELIEEQTKKLTESNAKQESRKECPICCWNYDNEDRLPRVMDCGHTMCHTCIISTINESDTEPICPFDREPMFGPITLGPLDPYQLPQNRCIME</sequence>
<feature type="domain" description="RING-type" evidence="6">
    <location>
        <begin position="190"/>
        <end position="235"/>
    </location>
</feature>
<dbReference type="Pfam" id="PF13639">
    <property type="entry name" value="zf-RING_2"/>
    <property type="match status" value="1"/>
</dbReference>
<feature type="coiled-coil region" evidence="5">
    <location>
        <begin position="58"/>
        <end position="102"/>
    </location>
</feature>
<keyword evidence="2 4" id="KW-0863">Zinc-finger</keyword>
<proteinExistence type="predicted"/>
<evidence type="ECO:0000256" key="5">
    <source>
        <dbReference type="SAM" id="Coils"/>
    </source>
</evidence>
<dbReference type="SUPFAM" id="SSF57850">
    <property type="entry name" value="RING/U-box"/>
    <property type="match status" value="1"/>
</dbReference>
<dbReference type="GO" id="GO:0016567">
    <property type="term" value="P:protein ubiquitination"/>
    <property type="evidence" value="ECO:0000318"/>
    <property type="project" value="GO_Central"/>
</dbReference>
<dbReference type="InterPro" id="IPR017907">
    <property type="entry name" value="Znf_RING_CS"/>
</dbReference>
<dbReference type="SMR" id="O18012"/>
<dbReference type="PaxDb" id="6239-T01G5.7"/>
<dbReference type="FunCoup" id="O18012">
    <property type="interactions" value="2"/>
</dbReference>
<dbReference type="KEGG" id="cel:CELE_T01G5.7"/>
<dbReference type="InterPro" id="IPR052667">
    <property type="entry name" value="E3_ubiquitin-ligase_RING"/>
</dbReference>
<dbReference type="UCSC" id="T01G5.7">
    <property type="organism name" value="c. elegans"/>
</dbReference>
<evidence type="ECO:0000256" key="1">
    <source>
        <dbReference type="ARBA" id="ARBA00022723"/>
    </source>
</evidence>
<dbReference type="InParanoid" id="O18012"/>
<dbReference type="WormBase" id="T01G5.7">
    <property type="protein sequence ID" value="CE42440"/>
    <property type="gene ID" value="WBGene00011342"/>
</dbReference>
<evidence type="ECO:0000313" key="9">
    <source>
        <dbReference type="WormBase" id="T01G5.7"/>
    </source>
</evidence>
<dbReference type="CDD" id="cd16564">
    <property type="entry name" value="RING-HC_RNF222"/>
    <property type="match status" value="1"/>
</dbReference>
<reference evidence="7 8" key="1">
    <citation type="journal article" date="1998" name="Science">
        <title>Genome sequence of the nematode C. elegans: a platform for investigating biology.</title>
        <authorList>
            <consortium name="The C. elegans sequencing consortium"/>
            <person name="Sulson J.E."/>
            <person name="Waterston R."/>
        </authorList>
    </citation>
    <scope>NUCLEOTIDE SEQUENCE [LARGE SCALE GENOMIC DNA]</scope>
    <source>
        <strain evidence="7 8">Bristol N2</strain>
    </source>
</reference>
<evidence type="ECO:0000313" key="7">
    <source>
        <dbReference type="EMBL" id="CAB03269.2"/>
    </source>
</evidence>
<evidence type="ECO:0000256" key="2">
    <source>
        <dbReference type="ARBA" id="ARBA00022771"/>
    </source>
</evidence>
<accession>O18012</accession>
<dbReference type="InterPro" id="IPR001841">
    <property type="entry name" value="Znf_RING"/>
</dbReference>
<dbReference type="GO" id="GO:0061630">
    <property type="term" value="F:ubiquitin protein ligase activity"/>
    <property type="evidence" value="ECO:0000318"/>
    <property type="project" value="GO_Central"/>
</dbReference>
<dbReference type="EMBL" id="BX284605">
    <property type="protein sequence ID" value="CAB03269.2"/>
    <property type="molecule type" value="Genomic_DNA"/>
</dbReference>
<dbReference type="OrthoDB" id="252722at2759"/>
<dbReference type="PhylomeDB" id="O18012"/>
<evidence type="ECO:0000256" key="4">
    <source>
        <dbReference type="PROSITE-ProRule" id="PRU00175"/>
    </source>
</evidence>
<dbReference type="GO" id="GO:0008270">
    <property type="term" value="F:zinc ion binding"/>
    <property type="evidence" value="ECO:0007669"/>
    <property type="project" value="UniProtKB-KW"/>
</dbReference>
<dbReference type="AGR" id="WB:WBGene00011342"/>
<dbReference type="AlphaFoldDB" id="O18012"/>
<dbReference type="SMART" id="SM00184">
    <property type="entry name" value="RING"/>
    <property type="match status" value="1"/>
</dbReference>
<keyword evidence="1" id="KW-0479">Metal-binding</keyword>
<dbReference type="Gene3D" id="3.30.40.10">
    <property type="entry name" value="Zinc/RING finger domain, C3HC4 (zinc finger)"/>
    <property type="match status" value="1"/>
</dbReference>
<dbReference type="STRING" id="6239.T01G5.7.1"/>